<dbReference type="NCBIfam" id="NF004386">
    <property type="entry name" value="PRK05749.1-2"/>
    <property type="match status" value="1"/>
</dbReference>
<evidence type="ECO:0000256" key="7">
    <source>
        <dbReference type="ARBA" id="ARBA00031445"/>
    </source>
</evidence>
<dbReference type="RefSeq" id="WP_206253955.1">
    <property type="nucleotide sequence ID" value="NZ_CP071060.1"/>
</dbReference>
<dbReference type="PANTHER" id="PTHR42755">
    <property type="entry name" value="3-DEOXY-MANNO-OCTULOSONATE CYTIDYLYLTRANSFERASE"/>
    <property type="match status" value="1"/>
</dbReference>
<evidence type="ECO:0000256" key="3">
    <source>
        <dbReference type="ARBA" id="ARBA00012621"/>
    </source>
</evidence>
<dbReference type="PANTHER" id="PTHR42755:SF1">
    <property type="entry name" value="3-DEOXY-D-MANNO-OCTULOSONIC ACID TRANSFERASE, MITOCHONDRIAL-RELATED"/>
    <property type="match status" value="1"/>
</dbReference>
<dbReference type="InterPro" id="IPR038107">
    <property type="entry name" value="Glycos_transf_N_sf"/>
</dbReference>
<dbReference type="InterPro" id="IPR001296">
    <property type="entry name" value="Glyco_trans_1"/>
</dbReference>
<dbReference type="EMBL" id="CP071060">
    <property type="protein sequence ID" value="QSI76208.1"/>
    <property type="molecule type" value="Genomic_DNA"/>
</dbReference>
<evidence type="ECO:0000256" key="6">
    <source>
        <dbReference type="ARBA" id="ARBA00022679"/>
    </source>
</evidence>
<keyword evidence="12" id="KW-0328">Glycosyltransferase</keyword>
<gene>
    <name evidence="12" type="primary">waaA</name>
    <name evidence="12" type="ORF">JY500_17285</name>
</gene>
<dbReference type="Pfam" id="PF04413">
    <property type="entry name" value="Glycos_transf_N"/>
    <property type="match status" value="1"/>
</dbReference>
<evidence type="ECO:0000256" key="9">
    <source>
        <dbReference type="RuleBase" id="RU365103"/>
    </source>
</evidence>
<evidence type="ECO:0000256" key="4">
    <source>
        <dbReference type="ARBA" id="ARBA00019077"/>
    </source>
</evidence>
<comment type="subcellular location">
    <subcellularLocation>
        <location evidence="1">Cell envelope</location>
    </subcellularLocation>
    <subcellularLocation>
        <location evidence="9">Cell membrane</location>
    </subcellularLocation>
</comment>
<reference evidence="12 13" key="1">
    <citation type="submission" date="2021-02" db="EMBL/GenBank/DDBJ databases">
        <title>Niveibacterium changnyeongensis HC41.</title>
        <authorList>
            <person name="Kang M."/>
        </authorList>
    </citation>
    <scope>NUCLEOTIDE SEQUENCE [LARGE SCALE GENOMIC DNA]</scope>
    <source>
        <strain evidence="12 13">HC41</strain>
    </source>
</reference>
<comment type="function">
    <text evidence="9">Involved in lipopolysaccharide (LPS) biosynthesis. Catalyzes the transfer of 3-deoxy-D-manno-octulosonate (Kdo) residue(s) from CMP-Kdo to lipid IV(A), the tetraacyldisaccharide-1,4'-bisphosphate precursor of lipid A.</text>
</comment>
<comment type="pathway">
    <text evidence="2 9">Bacterial outer membrane biogenesis; LPS core biosynthesis.</text>
</comment>
<name>A0ABX7M369_9RHOO</name>
<evidence type="ECO:0000256" key="1">
    <source>
        <dbReference type="ARBA" id="ARBA00004196"/>
    </source>
</evidence>
<keyword evidence="9" id="KW-0812">Transmembrane</keyword>
<comment type="catalytic activity">
    <reaction evidence="8 9">
        <text>lipid IVA (E. coli) + CMP-3-deoxy-beta-D-manno-octulosonate = alpha-Kdo-(2-&gt;6)-lipid IVA (E. coli) + CMP + H(+)</text>
        <dbReference type="Rhea" id="RHEA:28066"/>
        <dbReference type="ChEBI" id="CHEBI:15378"/>
        <dbReference type="ChEBI" id="CHEBI:58603"/>
        <dbReference type="ChEBI" id="CHEBI:60364"/>
        <dbReference type="ChEBI" id="CHEBI:60377"/>
        <dbReference type="ChEBI" id="CHEBI:85987"/>
        <dbReference type="EC" id="2.4.99.12"/>
    </reaction>
</comment>
<keyword evidence="6 9" id="KW-0808">Transferase</keyword>
<keyword evidence="5" id="KW-0997">Cell inner membrane</keyword>
<evidence type="ECO:0000259" key="10">
    <source>
        <dbReference type="Pfam" id="PF00534"/>
    </source>
</evidence>
<dbReference type="SUPFAM" id="SSF53756">
    <property type="entry name" value="UDP-Glycosyltransferase/glycogen phosphorylase"/>
    <property type="match status" value="1"/>
</dbReference>
<evidence type="ECO:0000259" key="11">
    <source>
        <dbReference type="Pfam" id="PF04413"/>
    </source>
</evidence>
<evidence type="ECO:0000256" key="8">
    <source>
        <dbReference type="ARBA" id="ARBA00049183"/>
    </source>
</evidence>
<dbReference type="InterPro" id="IPR007507">
    <property type="entry name" value="Glycos_transf_N"/>
</dbReference>
<evidence type="ECO:0000313" key="13">
    <source>
        <dbReference type="Proteomes" id="UP000663570"/>
    </source>
</evidence>
<dbReference type="Proteomes" id="UP000663570">
    <property type="component" value="Chromosome"/>
</dbReference>
<keyword evidence="9" id="KW-1003">Cell membrane</keyword>
<protein>
    <recommendedName>
        <fullName evidence="4 9">3-deoxy-D-manno-octulosonic acid transferase</fullName>
        <shortName evidence="9">Kdo transferase</shortName>
        <ecNumber evidence="3 9">2.4.99.12</ecNumber>
    </recommendedName>
    <alternativeName>
        <fullName evidence="7 9">Lipid IV(A) 3-deoxy-D-manno-octulosonic acid transferase</fullName>
    </alternativeName>
</protein>
<feature type="transmembrane region" description="Helical" evidence="9">
    <location>
        <begin position="6"/>
        <end position="24"/>
    </location>
</feature>
<keyword evidence="13" id="KW-1185">Reference proteome</keyword>
<evidence type="ECO:0000313" key="12">
    <source>
        <dbReference type="EMBL" id="QSI76208.1"/>
    </source>
</evidence>
<keyword evidence="9" id="KW-1133">Transmembrane helix</keyword>
<dbReference type="InterPro" id="IPR039901">
    <property type="entry name" value="Kdotransferase"/>
</dbReference>
<keyword evidence="9" id="KW-0448">Lipopolysaccharide biosynthesis</keyword>
<keyword evidence="9" id="KW-0472">Membrane</keyword>
<comment type="similarity">
    <text evidence="9">Belongs to the glycosyltransferase group 1 family.</text>
</comment>
<dbReference type="Gene3D" id="3.40.50.2000">
    <property type="entry name" value="Glycogen Phosphorylase B"/>
    <property type="match status" value="1"/>
</dbReference>
<dbReference type="Pfam" id="PF00534">
    <property type="entry name" value="Glycos_transf_1"/>
    <property type="match status" value="1"/>
</dbReference>
<dbReference type="EC" id="2.4.99.12" evidence="3 9"/>
<evidence type="ECO:0000256" key="5">
    <source>
        <dbReference type="ARBA" id="ARBA00022519"/>
    </source>
</evidence>
<feature type="domain" description="Glycosyl transferase family 1" evidence="10">
    <location>
        <begin position="286"/>
        <end position="398"/>
    </location>
</feature>
<proteinExistence type="inferred from homology"/>
<feature type="domain" description="3-deoxy-D-manno-octulosonic-acid transferase N-terminal" evidence="11">
    <location>
        <begin position="35"/>
        <end position="211"/>
    </location>
</feature>
<sequence>MIGRLLYSTAWYIAAPLIFLRLVWRARRQPEYLHNLGERLGFHRQPVAASLMWVHAVSVGETRAAQPLVRGLLAKYPQHTLLLTQMTPTGRATALELFGADPRVRVAYLPYDTPGCVRRFMQHFRPAFGVVMETEVWPNLLRGARRAGVPVLLANARLSERSARGYARLGGFARSVFADLAACGAQTEADAARLRAMGADPVQVTGNLKFEIAAPAEQLALGAAFRLRFGARPVLVASNTRQGEEGPLLDAFLRHGPADLLLVLVPRHPQRFDEVARLIAQRGLAHERRSAADAPIAASTRVWLGDSMGEMFAYYACADVAIVGGSWAPLGGHNLIEACAVGVPAIVGPHTFNFAQATADAIAAGAALRCADADEAVRTALGLLADAARRSAIGAAGRAFSAHHRGALAATLALVDTLAPK</sequence>
<accession>A0ABX7M369</accession>
<evidence type="ECO:0000256" key="2">
    <source>
        <dbReference type="ARBA" id="ARBA00004713"/>
    </source>
</evidence>
<dbReference type="Gene3D" id="3.40.50.11720">
    <property type="entry name" value="3-Deoxy-D-manno-octulosonic-acid transferase, N-terminal domain"/>
    <property type="match status" value="1"/>
</dbReference>
<dbReference type="GO" id="GO:0043842">
    <property type="term" value="F:Kdo transferase activity"/>
    <property type="evidence" value="ECO:0007669"/>
    <property type="project" value="UniProtKB-EC"/>
</dbReference>
<organism evidence="12 13">
    <name type="scientific">Niveibacterium microcysteis</name>
    <dbReference type="NCBI Taxonomy" id="2811415"/>
    <lineage>
        <taxon>Bacteria</taxon>
        <taxon>Pseudomonadati</taxon>
        <taxon>Pseudomonadota</taxon>
        <taxon>Betaproteobacteria</taxon>
        <taxon>Rhodocyclales</taxon>
        <taxon>Rhodocyclaceae</taxon>
        <taxon>Niveibacterium</taxon>
    </lineage>
</organism>